<feature type="signal peptide" evidence="1">
    <location>
        <begin position="1"/>
        <end position="23"/>
    </location>
</feature>
<keyword evidence="1" id="KW-0732">Signal</keyword>
<dbReference type="Proteomes" id="UP000054223">
    <property type="component" value="Unassembled WGS sequence"/>
</dbReference>
<protein>
    <recommendedName>
        <fullName evidence="2">Putative auto-transporter adhesin head GIN domain-containing protein</fullName>
    </recommendedName>
</protein>
<dbReference type="PROSITE" id="PS51257">
    <property type="entry name" value="PROKAR_LIPOPROTEIN"/>
    <property type="match status" value="1"/>
</dbReference>
<comment type="caution">
    <text evidence="3">The sequence shown here is derived from an EMBL/GenBank/DDBJ whole genome shotgun (WGS) entry which is preliminary data.</text>
</comment>
<evidence type="ECO:0000256" key="1">
    <source>
        <dbReference type="SAM" id="SignalP"/>
    </source>
</evidence>
<proteinExistence type="predicted"/>
<dbReference type="AlphaFoldDB" id="A0A9X0HI57"/>
<gene>
    <name evidence="3" type="ORF">ASU33_02935</name>
</gene>
<name>A0A9X0HI57_SOLP1</name>
<evidence type="ECO:0000259" key="2">
    <source>
        <dbReference type="Pfam" id="PF10988"/>
    </source>
</evidence>
<dbReference type="Gene3D" id="2.160.20.120">
    <property type="match status" value="1"/>
</dbReference>
<feature type="domain" description="Putative auto-transporter adhesin head GIN" evidence="2">
    <location>
        <begin position="47"/>
        <end position="228"/>
    </location>
</feature>
<sequence>MKTNWLIAPLFSVLLLSAGCSHEGDAFGPRVRGTGPTVTETRSLNSFSRVELKIDAEVILTQGSRQEVRIEGQRNILDVLETEINGDELQIEYGHVRVRSHDPIRVYITVPSLSEVQVSGSGKVRSTSPWSASSFQVEVSGSGEATLDLDQVQSLRTLISGSGEARLSGEAASHTVNISGSGQVSSYELATQDTYASISGSGKAYVQADRTLNAEISGSGTIYYRGNPTVTTRISGSGKVLSGN</sequence>
<evidence type="ECO:0000313" key="4">
    <source>
        <dbReference type="Proteomes" id="UP000054223"/>
    </source>
</evidence>
<dbReference type="InterPro" id="IPR021255">
    <property type="entry name" value="DUF2807"/>
</dbReference>
<reference evidence="3 4" key="1">
    <citation type="submission" date="2015-11" db="EMBL/GenBank/DDBJ databases">
        <title>Solirubrum puertoriconensis gen. nov. an environmental bacteria isolated in Puerto Rico.</title>
        <authorList>
            <person name="Cuebas-Irizarry M.F."/>
            <person name="Montalvo-Rodriguez R."/>
        </authorList>
    </citation>
    <scope>NUCLEOTIDE SEQUENCE [LARGE SCALE GENOMIC DNA]</scope>
    <source>
        <strain evidence="3 4">MC1A</strain>
    </source>
</reference>
<dbReference type="Pfam" id="PF10988">
    <property type="entry name" value="DUF2807"/>
    <property type="match status" value="1"/>
</dbReference>
<dbReference type="PANTHER" id="PTHR39200:SF1">
    <property type="entry name" value="AUTO-TRANSPORTER ADHESIN HEAD GIN DOMAIN-CONTAINING PROTEIN-RELATED"/>
    <property type="match status" value="1"/>
</dbReference>
<dbReference type="PANTHER" id="PTHR39200">
    <property type="entry name" value="HYPOTHETICAL EXPORTED PROTEIN"/>
    <property type="match status" value="1"/>
</dbReference>
<evidence type="ECO:0000313" key="3">
    <source>
        <dbReference type="EMBL" id="KUG06328.1"/>
    </source>
</evidence>
<feature type="chain" id="PRO_5040882859" description="Putative auto-transporter adhesin head GIN domain-containing protein" evidence="1">
    <location>
        <begin position="24"/>
        <end position="244"/>
    </location>
</feature>
<dbReference type="RefSeq" id="WP_059072024.1">
    <property type="nucleotide sequence ID" value="NZ_LNAL01000008.1"/>
</dbReference>
<organism evidence="3 4">
    <name type="scientific">Solirubrum puertoriconensis</name>
    <dbReference type="NCBI Taxonomy" id="1751427"/>
    <lineage>
        <taxon>Bacteria</taxon>
        <taxon>Pseudomonadati</taxon>
        <taxon>Bacteroidota</taxon>
        <taxon>Cytophagia</taxon>
        <taxon>Cytophagales</taxon>
    </lineage>
</organism>
<dbReference type="OrthoDB" id="1442792at2"/>
<keyword evidence="4" id="KW-1185">Reference proteome</keyword>
<accession>A0A9X0HI57</accession>
<dbReference type="EMBL" id="LNAL01000008">
    <property type="protein sequence ID" value="KUG06328.1"/>
    <property type="molecule type" value="Genomic_DNA"/>
</dbReference>